<dbReference type="RefSeq" id="WP_195000432.1">
    <property type="nucleotide sequence ID" value="NZ_JADLQN010000001.1"/>
</dbReference>
<evidence type="ECO:0000259" key="2">
    <source>
        <dbReference type="PROSITE" id="PS51746"/>
    </source>
</evidence>
<dbReference type="SUPFAM" id="SSF81606">
    <property type="entry name" value="PP2C-like"/>
    <property type="match status" value="1"/>
</dbReference>
<feature type="region of interest" description="Disordered" evidence="1">
    <location>
        <begin position="1"/>
        <end position="43"/>
    </location>
</feature>
<dbReference type="PROSITE" id="PS51746">
    <property type="entry name" value="PPM_2"/>
    <property type="match status" value="1"/>
</dbReference>
<proteinExistence type="predicted"/>
<evidence type="ECO:0000313" key="4">
    <source>
        <dbReference type="Proteomes" id="UP000707731"/>
    </source>
</evidence>
<dbReference type="EMBL" id="JADLQN010000001">
    <property type="protein sequence ID" value="MBF6353540.1"/>
    <property type="molecule type" value="Genomic_DNA"/>
</dbReference>
<sequence>MNRDLPRDPAEAPTMPIESPAPPERSSTAESPTVEITREAAAPTVEIRTERTVRGTGPRCPDCGAENHTGTAICPSCGADLTGKRVALPLADAPADRFEADLGAVCLVTDRGISHARNEDAVAAAVMEGEHGPHTTVMVVCDGVSTSSDPQAASGSAVRAGVQACLRALEQGQPATEAALAGLVAASDAVRAIPNEERNAPSCTYVSAIVRGAGGGAVDVTVANVGDSRAYWLAAEPIGEDPTYLPSQRLTVDDSWAQALVDAGAMDEQAAMNDPRAHTLLRWLGADTDERPWSDRAVRTFRARTSGRLLLCSDGLWNYRPDADQLAALAAADDPMTAARDLADFAVRSGGNDNITVALAPIS</sequence>
<reference evidence="3 4" key="1">
    <citation type="submission" date="2020-10" db="EMBL/GenBank/DDBJ databases">
        <title>Identification of Nocardia species via Next-generation sequencing and recognition of intraspecies genetic diversity.</title>
        <authorList>
            <person name="Li P."/>
            <person name="Li P."/>
            <person name="Lu B."/>
        </authorList>
    </citation>
    <scope>NUCLEOTIDE SEQUENCE [LARGE SCALE GENOMIC DNA]</scope>
    <source>
        <strain evidence="3 4">BJ06-0143</strain>
    </source>
</reference>
<evidence type="ECO:0000256" key="1">
    <source>
        <dbReference type="SAM" id="MobiDB-lite"/>
    </source>
</evidence>
<evidence type="ECO:0000313" key="3">
    <source>
        <dbReference type="EMBL" id="MBF6353540.1"/>
    </source>
</evidence>
<name>A0ABS0D613_9NOCA</name>
<feature type="compositionally biased region" description="Basic and acidic residues" evidence="1">
    <location>
        <begin position="1"/>
        <end position="10"/>
    </location>
</feature>
<dbReference type="SMART" id="SM00331">
    <property type="entry name" value="PP2C_SIG"/>
    <property type="match status" value="1"/>
</dbReference>
<dbReference type="Gene3D" id="3.60.40.10">
    <property type="entry name" value="PPM-type phosphatase domain"/>
    <property type="match status" value="1"/>
</dbReference>
<dbReference type="InterPro" id="IPR001932">
    <property type="entry name" value="PPM-type_phosphatase-like_dom"/>
</dbReference>
<gene>
    <name evidence="3" type="ORF">IU449_03075</name>
</gene>
<dbReference type="InterPro" id="IPR036457">
    <property type="entry name" value="PPM-type-like_dom_sf"/>
</dbReference>
<dbReference type="SMART" id="SM00332">
    <property type="entry name" value="PP2Cc"/>
    <property type="match status" value="1"/>
</dbReference>
<dbReference type="Proteomes" id="UP000707731">
    <property type="component" value="Unassembled WGS sequence"/>
</dbReference>
<accession>A0ABS0D613</accession>
<keyword evidence="4" id="KW-1185">Reference proteome</keyword>
<dbReference type="CDD" id="cd00143">
    <property type="entry name" value="PP2Cc"/>
    <property type="match status" value="1"/>
</dbReference>
<comment type="caution">
    <text evidence="3">The sequence shown here is derived from an EMBL/GenBank/DDBJ whole genome shotgun (WGS) entry which is preliminary data.</text>
</comment>
<organism evidence="3 4">
    <name type="scientific">Nocardia higoensis</name>
    <dbReference type="NCBI Taxonomy" id="228599"/>
    <lineage>
        <taxon>Bacteria</taxon>
        <taxon>Bacillati</taxon>
        <taxon>Actinomycetota</taxon>
        <taxon>Actinomycetes</taxon>
        <taxon>Mycobacteriales</taxon>
        <taxon>Nocardiaceae</taxon>
        <taxon>Nocardia</taxon>
    </lineage>
</organism>
<feature type="domain" description="PPM-type phosphatase" evidence="2">
    <location>
        <begin position="104"/>
        <end position="362"/>
    </location>
</feature>
<protein>
    <submittedName>
        <fullName evidence="3">Phosphatase</fullName>
    </submittedName>
</protein>